<sequence>MTHQTLAEALTLTDDGAGSLIAQLSGDFSNAPQAVDPAKGAPFGGLMAALAAGAARRGLGIETPLQTLTVQYLAAARFEAATFTPTMTRGGRNVSYASVLGGQGERMAVQALATFGRDVDGPTLKPLDVAPKPLETLEPSPLDPRVGPWFTRYIEHRFVDGPKLFGENAGKSPELGCWMRTADGAPLDEMRLLFLLDGLYPTYWTALPAPPAISASVDLRADLLADLTPEVSPEGWAYFHFKSRDVGGGWAVEDGVAWAPDGTPLALVRQRRKLVPTRGV</sequence>
<evidence type="ECO:0000313" key="4">
    <source>
        <dbReference type="Proteomes" id="UP000529946"/>
    </source>
</evidence>
<dbReference type="AlphaFoldDB" id="A0A7W6NQK4"/>
<protein>
    <submittedName>
        <fullName evidence="3">Acyl-CoA thioesterase</fullName>
    </submittedName>
</protein>
<organism evidence="3 4">
    <name type="scientific">Brevundimonas lenta</name>
    <dbReference type="NCBI Taxonomy" id="424796"/>
    <lineage>
        <taxon>Bacteria</taxon>
        <taxon>Pseudomonadati</taxon>
        <taxon>Pseudomonadota</taxon>
        <taxon>Alphaproteobacteria</taxon>
        <taxon>Caulobacterales</taxon>
        <taxon>Caulobacteraceae</taxon>
        <taxon>Brevundimonas</taxon>
    </lineage>
</organism>
<dbReference type="EMBL" id="JACIDM010000002">
    <property type="protein sequence ID" value="MBB4083674.1"/>
    <property type="molecule type" value="Genomic_DNA"/>
</dbReference>
<dbReference type="InterPro" id="IPR049449">
    <property type="entry name" value="TesB_ACOT8-like_N"/>
</dbReference>
<reference evidence="3 4" key="1">
    <citation type="submission" date="2020-08" db="EMBL/GenBank/DDBJ databases">
        <title>Genomic Encyclopedia of Type Strains, Phase IV (KMG-IV): sequencing the most valuable type-strain genomes for metagenomic binning, comparative biology and taxonomic classification.</title>
        <authorList>
            <person name="Goeker M."/>
        </authorList>
    </citation>
    <scope>NUCLEOTIDE SEQUENCE [LARGE SCALE GENOMIC DNA]</scope>
    <source>
        <strain evidence="3 4">DSM 23960</strain>
    </source>
</reference>
<proteinExistence type="predicted"/>
<evidence type="ECO:0000313" key="3">
    <source>
        <dbReference type="EMBL" id="MBB4083674.1"/>
    </source>
</evidence>
<feature type="domain" description="Acyl-CoA thioesterase-like N-terminal HotDog" evidence="1">
    <location>
        <begin position="38"/>
        <end position="116"/>
    </location>
</feature>
<dbReference type="Gene3D" id="2.40.160.210">
    <property type="entry name" value="Acyl-CoA thioesterase, double hotdog domain"/>
    <property type="match status" value="1"/>
</dbReference>
<comment type="caution">
    <text evidence="3">The sequence shown here is derived from an EMBL/GenBank/DDBJ whole genome shotgun (WGS) entry which is preliminary data.</text>
</comment>
<evidence type="ECO:0000259" key="1">
    <source>
        <dbReference type="Pfam" id="PF13622"/>
    </source>
</evidence>
<dbReference type="RefSeq" id="WP_183204745.1">
    <property type="nucleotide sequence ID" value="NZ_BAAAER010000007.1"/>
</dbReference>
<dbReference type="InterPro" id="IPR042171">
    <property type="entry name" value="Acyl-CoA_hotdog"/>
</dbReference>
<evidence type="ECO:0000259" key="2">
    <source>
        <dbReference type="Pfam" id="PF20789"/>
    </source>
</evidence>
<dbReference type="InterPro" id="IPR049450">
    <property type="entry name" value="ACOT8-like_C"/>
</dbReference>
<accession>A0A7W6NQK4</accession>
<dbReference type="Proteomes" id="UP000529946">
    <property type="component" value="Unassembled WGS sequence"/>
</dbReference>
<dbReference type="SUPFAM" id="SSF54637">
    <property type="entry name" value="Thioesterase/thiol ester dehydrase-isomerase"/>
    <property type="match status" value="2"/>
</dbReference>
<dbReference type="Pfam" id="PF13622">
    <property type="entry name" value="4HBT_3"/>
    <property type="match status" value="1"/>
</dbReference>
<keyword evidence="4" id="KW-1185">Reference proteome</keyword>
<feature type="domain" description="Acyl-CoA thioesterase-like C-terminal" evidence="2">
    <location>
        <begin position="136"/>
        <end position="270"/>
    </location>
</feature>
<dbReference type="InterPro" id="IPR029069">
    <property type="entry name" value="HotDog_dom_sf"/>
</dbReference>
<name>A0A7W6NQK4_9CAUL</name>
<dbReference type="Pfam" id="PF20789">
    <property type="entry name" value="4HBT_3C"/>
    <property type="match status" value="1"/>
</dbReference>
<gene>
    <name evidence="3" type="ORF">GGR12_002540</name>
</gene>